<keyword evidence="4" id="KW-1185">Reference proteome</keyword>
<dbReference type="SMART" id="SM00506">
    <property type="entry name" value="A1pp"/>
    <property type="match status" value="1"/>
</dbReference>
<organism evidence="3 4">
    <name type="scientific">Adineta ricciae</name>
    <name type="common">Rotifer</name>
    <dbReference type="NCBI Taxonomy" id="249248"/>
    <lineage>
        <taxon>Eukaryota</taxon>
        <taxon>Metazoa</taxon>
        <taxon>Spiralia</taxon>
        <taxon>Gnathifera</taxon>
        <taxon>Rotifera</taxon>
        <taxon>Eurotatoria</taxon>
        <taxon>Bdelloidea</taxon>
        <taxon>Adinetida</taxon>
        <taxon>Adinetidae</taxon>
        <taxon>Adineta</taxon>
    </lineage>
</organism>
<evidence type="ECO:0000256" key="1">
    <source>
        <dbReference type="SAM" id="MobiDB-lite"/>
    </source>
</evidence>
<feature type="region of interest" description="Disordered" evidence="1">
    <location>
        <begin position="1"/>
        <end position="21"/>
    </location>
</feature>
<dbReference type="InterPro" id="IPR002589">
    <property type="entry name" value="Macro_dom"/>
</dbReference>
<dbReference type="PROSITE" id="PS51154">
    <property type="entry name" value="MACRO"/>
    <property type="match status" value="1"/>
</dbReference>
<dbReference type="Pfam" id="PF01661">
    <property type="entry name" value="Macro"/>
    <property type="match status" value="1"/>
</dbReference>
<feature type="compositionally biased region" description="Basic and acidic residues" evidence="1">
    <location>
        <begin position="298"/>
        <end position="331"/>
    </location>
</feature>
<dbReference type="EMBL" id="CAJNOR010000831">
    <property type="protein sequence ID" value="CAF1017014.1"/>
    <property type="molecule type" value="Genomic_DNA"/>
</dbReference>
<protein>
    <recommendedName>
        <fullName evidence="2">Macro domain-containing protein</fullName>
    </recommendedName>
</protein>
<evidence type="ECO:0000313" key="3">
    <source>
        <dbReference type="EMBL" id="CAF1017014.1"/>
    </source>
</evidence>
<evidence type="ECO:0000313" key="4">
    <source>
        <dbReference type="Proteomes" id="UP000663828"/>
    </source>
</evidence>
<dbReference type="InterPro" id="IPR043472">
    <property type="entry name" value="Macro_dom-like"/>
</dbReference>
<dbReference type="PANTHER" id="PTHR11106:SF27">
    <property type="entry name" value="MACRO DOMAIN-CONTAINING PROTEIN"/>
    <property type="match status" value="1"/>
</dbReference>
<feature type="compositionally biased region" description="Polar residues" evidence="1">
    <location>
        <begin position="384"/>
        <end position="397"/>
    </location>
</feature>
<dbReference type="SUPFAM" id="SSF52949">
    <property type="entry name" value="Macro domain-like"/>
    <property type="match status" value="1"/>
</dbReference>
<dbReference type="AlphaFoldDB" id="A0A814HYA1"/>
<dbReference type="Proteomes" id="UP000663828">
    <property type="component" value="Unassembled WGS sequence"/>
</dbReference>
<accession>A0A814HYA1</accession>
<sequence length="440" mass="49027">MMASSNADSTSAKSPEVQSDRHSPPNFFRYFFTLFARHLLPGVLNRLFTRDHPKSIISKPDCSSDEYQDAVDYWRNNQAELGKRYGSYLMAKTKTKKRIPRYYFINNKRTILIILQGDIIQTKVDAVVNAANEHMTGGAGVDGMIHRAAGSQLYSACVAHKQVESGVRLPTGHSRILLSYNMSSTTYYIINTAGPVYNSRKVSQCADQLSSCYKTALDLANLYDLESIGFTAISCGIFGYPANDGADVALQTIDKNAGSLPLVVFVLWDDHIYDAWVKKAEELKFAPFDPVQPTSEVLPKEEPDTKVEKQTTDESKANDDDSTLKHDKHGDSSTPHTPEIMSKDEVASLVDRLPSIPHDSIDSQETQTVDDDKDAMEVSHDQPLVSQNTMEMANSDSQQEEESKQVPDETKVSNTKDGDDDEESKKRRGSSEIVNDKKLH</sequence>
<reference evidence="3" key="1">
    <citation type="submission" date="2021-02" db="EMBL/GenBank/DDBJ databases">
        <authorList>
            <person name="Nowell W R."/>
        </authorList>
    </citation>
    <scope>NUCLEOTIDE SEQUENCE</scope>
</reference>
<feature type="domain" description="Macro" evidence="2">
    <location>
        <begin position="99"/>
        <end position="284"/>
    </location>
</feature>
<dbReference type="Gene3D" id="3.40.220.10">
    <property type="entry name" value="Leucine Aminopeptidase, subunit E, domain 1"/>
    <property type="match status" value="1"/>
</dbReference>
<dbReference type="PANTHER" id="PTHR11106">
    <property type="entry name" value="GANGLIOSIDE INDUCED DIFFERENTIATION ASSOCIATED PROTEIN 2-RELATED"/>
    <property type="match status" value="1"/>
</dbReference>
<name>A0A814HYA1_ADIRI</name>
<proteinExistence type="predicted"/>
<feature type="compositionally biased region" description="Basic and acidic residues" evidence="1">
    <location>
        <begin position="401"/>
        <end position="417"/>
    </location>
</feature>
<feature type="region of interest" description="Disordered" evidence="1">
    <location>
        <begin position="290"/>
        <end position="440"/>
    </location>
</feature>
<gene>
    <name evidence="3" type="ORF">XAT740_LOCUS14030</name>
</gene>
<comment type="caution">
    <text evidence="3">The sequence shown here is derived from an EMBL/GenBank/DDBJ whole genome shotgun (WGS) entry which is preliminary data.</text>
</comment>
<evidence type="ECO:0000259" key="2">
    <source>
        <dbReference type="PROSITE" id="PS51154"/>
    </source>
</evidence>
<feature type="compositionally biased region" description="Polar residues" evidence="1">
    <location>
        <begin position="1"/>
        <end position="17"/>
    </location>
</feature>